<proteinExistence type="predicted"/>
<organism evidence="3 4">
    <name type="scientific">Shiella aurantiaca</name>
    <dbReference type="NCBI Taxonomy" id="3058365"/>
    <lineage>
        <taxon>Bacteria</taxon>
        <taxon>Pseudomonadati</taxon>
        <taxon>Bacteroidota</taxon>
        <taxon>Cytophagia</taxon>
        <taxon>Cytophagales</taxon>
        <taxon>Shiellaceae</taxon>
        <taxon>Shiella</taxon>
    </lineage>
</organism>
<dbReference type="EMBL" id="JAUHJS010000001">
    <property type="protein sequence ID" value="MDN4163984.1"/>
    <property type="molecule type" value="Genomic_DNA"/>
</dbReference>
<dbReference type="InterPro" id="IPR002901">
    <property type="entry name" value="MGlyc_endo_b_GlcNAc-like_dom"/>
</dbReference>
<evidence type="ECO:0000313" key="3">
    <source>
        <dbReference type="EMBL" id="MDN4163984.1"/>
    </source>
</evidence>
<keyword evidence="4" id="KW-1185">Reference proteome</keyword>
<protein>
    <submittedName>
        <fullName evidence="3">Glucosaminidase domain-containing protein</fullName>
    </submittedName>
</protein>
<evidence type="ECO:0000313" key="4">
    <source>
        <dbReference type="Proteomes" id="UP001168552"/>
    </source>
</evidence>
<reference evidence="3" key="1">
    <citation type="submission" date="2023-06" db="EMBL/GenBank/DDBJ databases">
        <title>Cytophagales bacterium Strain LB-30, isolated from soil.</title>
        <authorList>
            <person name="Liu B."/>
        </authorList>
    </citation>
    <scope>NUCLEOTIDE SEQUENCE</scope>
    <source>
        <strain evidence="3">LB-30</strain>
    </source>
</reference>
<dbReference type="Proteomes" id="UP001168552">
    <property type="component" value="Unassembled WGS sequence"/>
</dbReference>
<dbReference type="Gene3D" id="1.10.530.10">
    <property type="match status" value="1"/>
</dbReference>
<feature type="signal peptide" evidence="1">
    <location>
        <begin position="1"/>
        <end position="22"/>
    </location>
</feature>
<keyword evidence="1" id="KW-0732">Signal</keyword>
<dbReference type="SMART" id="SM00047">
    <property type="entry name" value="LYZ2"/>
    <property type="match status" value="1"/>
</dbReference>
<dbReference type="Pfam" id="PF01832">
    <property type="entry name" value="Glucosaminidase"/>
    <property type="match status" value="1"/>
</dbReference>
<dbReference type="PROSITE" id="PS51257">
    <property type="entry name" value="PROKAR_LIPOPROTEIN"/>
    <property type="match status" value="1"/>
</dbReference>
<dbReference type="PANTHER" id="PTHR40572">
    <property type="entry name" value="PROTEIN BAX"/>
    <property type="match status" value="1"/>
</dbReference>
<name>A0ABT8F0W0_9BACT</name>
<dbReference type="PANTHER" id="PTHR40572:SF1">
    <property type="entry name" value="PROTEIN BAX"/>
    <property type="match status" value="1"/>
</dbReference>
<evidence type="ECO:0000256" key="1">
    <source>
        <dbReference type="SAM" id="SignalP"/>
    </source>
</evidence>
<dbReference type="RefSeq" id="WP_320002513.1">
    <property type="nucleotide sequence ID" value="NZ_JAUHJS010000001.1"/>
</dbReference>
<dbReference type="InterPro" id="IPR053195">
    <property type="entry name" value="Bax-like"/>
</dbReference>
<feature type="domain" description="Mannosyl-glycoprotein endo-beta-N-acetylglucosamidase-like" evidence="2">
    <location>
        <begin position="114"/>
        <end position="263"/>
    </location>
</feature>
<accession>A0ABT8F0W0</accession>
<feature type="chain" id="PRO_5047413648" evidence="1">
    <location>
        <begin position="23"/>
        <end position="285"/>
    </location>
</feature>
<gene>
    <name evidence="3" type="ORF">QWY31_00645</name>
</gene>
<sequence length="285" mass="32699">MRLSPQSVFAVFLLLLAMGACRTKNPTTFLAVEYRALASEKDIVTVMDTLVAPVIYQGTVSLKHLPVAEKKQKFVDLMLPAILVAKHHIDRDRAQILLIQDKILQQQTLSFSDSIQLNKFTQIYKTEDIDLLLRRMQTPPVSIVLAQAAVESGWGTSRFFTEANNVFGIWDYNGSHEASIKAKYARADKQVYLKKYDDLSASIYDYFQTLGRVKAYQEFRIANEQKQNPYQLVNHLNRYSEMGLEYVNKLKVVMKANDFTKYDQYGLHPGYFVRKTEGPGWFASM</sequence>
<evidence type="ECO:0000259" key="2">
    <source>
        <dbReference type="SMART" id="SM00047"/>
    </source>
</evidence>
<comment type="caution">
    <text evidence="3">The sequence shown here is derived from an EMBL/GenBank/DDBJ whole genome shotgun (WGS) entry which is preliminary data.</text>
</comment>